<feature type="transmembrane region" description="Helical" evidence="5">
    <location>
        <begin position="611"/>
        <end position="635"/>
    </location>
</feature>
<feature type="transmembrane region" description="Helical" evidence="5">
    <location>
        <begin position="493"/>
        <end position="514"/>
    </location>
</feature>
<keyword evidence="2 5" id="KW-0812">Transmembrane</keyword>
<name>A0A6M2BPZ8_9GAMM</name>
<keyword evidence="3 5" id="KW-1133">Transmembrane helix</keyword>
<dbReference type="PIRSF" id="PIRSF015380">
    <property type="entry name" value="Site-sp_rcmb"/>
    <property type="match status" value="1"/>
</dbReference>
<feature type="transmembrane region" description="Helical" evidence="5">
    <location>
        <begin position="444"/>
        <end position="466"/>
    </location>
</feature>
<comment type="subcellular location">
    <subcellularLocation>
        <location evidence="1">Membrane</location>
        <topology evidence="1">Multi-pass membrane protein</topology>
    </subcellularLocation>
</comment>
<feature type="transmembrane region" description="Helical" evidence="5">
    <location>
        <begin position="384"/>
        <end position="405"/>
    </location>
</feature>
<dbReference type="EMBL" id="JAAMOW010000002">
    <property type="protein sequence ID" value="NGY04147.1"/>
    <property type="molecule type" value="Genomic_DNA"/>
</dbReference>
<reference evidence="6 7" key="1">
    <citation type="journal article" date="2014" name="Int. J. Syst. Evol. Microbiol.">
        <title>Solimonas terrae sp. nov., isolated from soil.</title>
        <authorList>
            <person name="Kim S.J."/>
            <person name="Moon J.Y."/>
            <person name="Weon H.Y."/>
            <person name="Ahn J.H."/>
            <person name="Chen W.M."/>
            <person name="Kwon S.W."/>
        </authorList>
    </citation>
    <scope>NUCLEOTIDE SEQUENCE [LARGE SCALE GENOMIC DNA]</scope>
    <source>
        <strain evidence="6 7">KIS83-12</strain>
    </source>
</reference>
<protein>
    <submittedName>
        <fullName evidence="6">Site-specific recombinase</fullName>
    </submittedName>
</protein>
<evidence type="ECO:0000256" key="2">
    <source>
        <dbReference type="ARBA" id="ARBA00022692"/>
    </source>
</evidence>
<keyword evidence="7" id="KW-1185">Reference proteome</keyword>
<evidence type="ECO:0000256" key="4">
    <source>
        <dbReference type="ARBA" id="ARBA00023136"/>
    </source>
</evidence>
<comment type="caution">
    <text evidence="6">The sequence shown here is derived from an EMBL/GenBank/DDBJ whole genome shotgun (WGS) entry which is preliminary data.</text>
</comment>
<evidence type="ECO:0000256" key="1">
    <source>
        <dbReference type="ARBA" id="ARBA00004141"/>
    </source>
</evidence>
<dbReference type="Pfam" id="PF10136">
    <property type="entry name" value="SpecificRecomb"/>
    <property type="match status" value="1"/>
</dbReference>
<feature type="transmembrane region" description="Helical" evidence="5">
    <location>
        <begin position="549"/>
        <end position="572"/>
    </location>
</feature>
<evidence type="ECO:0000256" key="5">
    <source>
        <dbReference type="SAM" id="Phobius"/>
    </source>
</evidence>
<gene>
    <name evidence="6" type="ORF">G7Y85_05165</name>
</gene>
<keyword evidence="4 5" id="KW-0472">Membrane</keyword>
<sequence>MPPAERQARALDAALARIAAADETQRLDALAALVDALRPARPRLAEPAQTQLQRLTERVREDPAVRASLRDALVWLLGSKQPLRLFTESGVLAQESFFAGLRRRLGERLLPEEWRGDELRDCLARLFDRDTDHVWVGAVADDVWVALLDALDFSAARLPAAPGEQAVMSLQILDALQVVSYRIASIGLEPEFVRSYPAIERYESPFLMQNVEVHAFIAERRAAAAEKRAVALDDKQLLMLLDQCRKIIDKVRKQAAQTGASVSLTVLLVRIEQKIERLRVLLALLEDRPTHELNGVRVQFLKALVRAENRRHSIRELWSQTADLLSSRVIENASKTGEQYITTTRSEYFGLLNSALGAGFVVVVAAFIKLALSGEARAPFGEAVVYSLNYAAAFVLMYVCHFSLATKQPAVTAHRFARSIEEAGARRRIEALAEIVVRTFRSQFVAIAGNLLIVVPVALLIADLMYAQTGHYYVGEAKARHLLEDADPLDPRVWAWAAITGIWLFLTGLISGFYDNKAAYDRVPQRLRQLRWLRALLGRRGIERLATYIDLNLGGLVGSIAFGIMLGTTAALGRVLGVPLGSLHVTFVSANCAYAIVTLDGGLSGGEIARLCAGVAVIGLLNLGVSFTLALSVALRAQRIHFTDTRALLFELGRRFLRRPQHYFWPPRDPPADTPQ</sequence>
<evidence type="ECO:0000313" key="7">
    <source>
        <dbReference type="Proteomes" id="UP000472676"/>
    </source>
</evidence>
<organism evidence="6 7">
    <name type="scientific">Solimonas terrae</name>
    <dbReference type="NCBI Taxonomy" id="1396819"/>
    <lineage>
        <taxon>Bacteria</taxon>
        <taxon>Pseudomonadati</taxon>
        <taxon>Pseudomonadota</taxon>
        <taxon>Gammaproteobacteria</taxon>
        <taxon>Nevskiales</taxon>
        <taxon>Nevskiaceae</taxon>
        <taxon>Solimonas</taxon>
    </lineage>
</organism>
<dbReference type="Proteomes" id="UP000472676">
    <property type="component" value="Unassembled WGS sequence"/>
</dbReference>
<dbReference type="GO" id="GO:0016020">
    <property type="term" value="C:membrane"/>
    <property type="evidence" value="ECO:0007669"/>
    <property type="project" value="UniProtKB-SubCell"/>
</dbReference>
<feature type="transmembrane region" description="Helical" evidence="5">
    <location>
        <begin position="348"/>
        <end position="372"/>
    </location>
</feature>
<dbReference type="Gene3D" id="1.20.1080.10">
    <property type="entry name" value="Glycerol uptake facilitator protein"/>
    <property type="match status" value="1"/>
</dbReference>
<accession>A0A6M2BPZ8</accession>
<dbReference type="InterPro" id="IPR011385">
    <property type="entry name" value="Site-sp_rcmbase"/>
</dbReference>
<evidence type="ECO:0000313" key="6">
    <source>
        <dbReference type="EMBL" id="NGY04147.1"/>
    </source>
</evidence>
<dbReference type="InterPro" id="IPR023271">
    <property type="entry name" value="Aquaporin-like"/>
</dbReference>
<dbReference type="AlphaFoldDB" id="A0A6M2BPZ8"/>
<proteinExistence type="predicted"/>
<evidence type="ECO:0000256" key="3">
    <source>
        <dbReference type="ARBA" id="ARBA00022989"/>
    </source>
</evidence>